<dbReference type="AlphaFoldDB" id="A0A0R3U191"/>
<evidence type="ECO:0000313" key="2">
    <source>
        <dbReference type="Proteomes" id="UP000267029"/>
    </source>
</evidence>
<organism evidence="1 2">
    <name type="scientific">Mesocestoides corti</name>
    <name type="common">Flatworm</name>
    <dbReference type="NCBI Taxonomy" id="53468"/>
    <lineage>
        <taxon>Eukaryota</taxon>
        <taxon>Metazoa</taxon>
        <taxon>Spiralia</taxon>
        <taxon>Lophotrochozoa</taxon>
        <taxon>Platyhelminthes</taxon>
        <taxon>Cestoda</taxon>
        <taxon>Eucestoda</taxon>
        <taxon>Cyclophyllidea</taxon>
        <taxon>Mesocestoididae</taxon>
        <taxon>Mesocestoides</taxon>
    </lineage>
</organism>
<dbReference type="EMBL" id="UXSR01000009">
    <property type="protein sequence ID" value="VDD74109.1"/>
    <property type="molecule type" value="Genomic_DNA"/>
</dbReference>
<reference evidence="1 2" key="1">
    <citation type="submission" date="2018-10" db="EMBL/GenBank/DDBJ databases">
        <authorList>
            <consortium name="Pathogen Informatics"/>
        </authorList>
    </citation>
    <scope>NUCLEOTIDE SEQUENCE [LARGE SCALE GENOMIC DNA]</scope>
</reference>
<name>A0A0R3U191_MESCO</name>
<protein>
    <submittedName>
        <fullName evidence="1">Uncharacterized protein</fullName>
    </submittedName>
</protein>
<accession>A0A0R3U191</accession>
<proteinExistence type="predicted"/>
<sequence length="116" mass="12670">MKVELTLSEITELPLVLKAGGLFDTSNFGCYKREHFECHFKGKALSGVNAGFQDSEALLSRHQDLTQPTPAAMTFVEENEGENANNTAMGASVSRLSCLAIPHRDSPPTEYRATPQ</sequence>
<dbReference type="Proteomes" id="UP000267029">
    <property type="component" value="Unassembled WGS sequence"/>
</dbReference>
<evidence type="ECO:0000313" key="1">
    <source>
        <dbReference type="EMBL" id="VDD74109.1"/>
    </source>
</evidence>
<gene>
    <name evidence="1" type="ORF">MCOS_LOCUS112</name>
</gene>
<keyword evidence="2" id="KW-1185">Reference proteome</keyword>